<dbReference type="SUPFAM" id="SSF46785">
    <property type="entry name" value="Winged helix' DNA-binding domain"/>
    <property type="match status" value="1"/>
</dbReference>
<organism evidence="6 7">
    <name type="scientific">Wohlfahrtiimonas larvae</name>
    <dbReference type="NCBI Taxonomy" id="1157986"/>
    <lineage>
        <taxon>Bacteria</taxon>
        <taxon>Pseudomonadati</taxon>
        <taxon>Pseudomonadota</taxon>
        <taxon>Gammaproteobacteria</taxon>
        <taxon>Cardiobacteriales</taxon>
        <taxon>Ignatzschineriaceae</taxon>
        <taxon>Wohlfahrtiimonas</taxon>
    </lineage>
</organism>
<evidence type="ECO:0000256" key="1">
    <source>
        <dbReference type="ARBA" id="ARBA00009437"/>
    </source>
</evidence>
<evidence type="ECO:0000256" key="4">
    <source>
        <dbReference type="ARBA" id="ARBA00023163"/>
    </source>
</evidence>
<keyword evidence="3" id="KW-0238">DNA-binding</keyword>
<protein>
    <submittedName>
        <fullName evidence="6">LysR family transcriptional regulator</fullName>
    </submittedName>
</protein>
<dbReference type="PANTHER" id="PTHR30537:SF5">
    <property type="entry name" value="HTH-TYPE TRANSCRIPTIONAL ACTIVATOR TTDR-RELATED"/>
    <property type="match status" value="1"/>
</dbReference>
<dbReference type="Pfam" id="PF03466">
    <property type="entry name" value="LysR_substrate"/>
    <property type="match status" value="1"/>
</dbReference>
<dbReference type="EMBL" id="BAABKE010000001">
    <property type="protein sequence ID" value="GAA5094449.1"/>
    <property type="molecule type" value="Genomic_DNA"/>
</dbReference>
<feature type="domain" description="HTH lysR-type" evidence="5">
    <location>
        <begin position="11"/>
        <end position="68"/>
    </location>
</feature>
<comment type="caution">
    <text evidence="6">The sequence shown here is derived from an EMBL/GenBank/DDBJ whole genome shotgun (WGS) entry which is preliminary data.</text>
</comment>
<dbReference type="InterPro" id="IPR000847">
    <property type="entry name" value="LysR_HTH_N"/>
</dbReference>
<dbReference type="Gene3D" id="1.10.10.10">
    <property type="entry name" value="Winged helix-like DNA-binding domain superfamily/Winged helix DNA-binding domain"/>
    <property type="match status" value="1"/>
</dbReference>
<dbReference type="SUPFAM" id="SSF53850">
    <property type="entry name" value="Periplasmic binding protein-like II"/>
    <property type="match status" value="1"/>
</dbReference>
<dbReference type="InterPro" id="IPR058163">
    <property type="entry name" value="LysR-type_TF_proteobact-type"/>
</dbReference>
<reference evidence="7" key="1">
    <citation type="journal article" date="2019" name="Int. J. Syst. Evol. Microbiol.">
        <title>The Global Catalogue of Microorganisms (GCM) 10K type strain sequencing project: providing services to taxonomists for standard genome sequencing and annotation.</title>
        <authorList>
            <consortium name="The Broad Institute Genomics Platform"/>
            <consortium name="The Broad Institute Genome Sequencing Center for Infectious Disease"/>
            <person name="Wu L."/>
            <person name="Ma J."/>
        </authorList>
    </citation>
    <scope>NUCLEOTIDE SEQUENCE [LARGE SCALE GENOMIC DNA]</scope>
    <source>
        <strain evidence="7">JCM 18424</strain>
    </source>
</reference>
<dbReference type="PROSITE" id="PS50931">
    <property type="entry name" value="HTH_LYSR"/>
    <property type="match status" value="1"/>
</dbReference>
<gene>
    <name evidence="6" type="ORF">GCM10023338_02720</name>
</gene>
<dbReference type="InterPro" id="IPR036388">
    <property type="entry name" value="WH-like_DNA-bd_sf"/>
</dbReference>
<evidence type="ECO:0000313" key="6">
    <source>
        <dbReference type="EMBL" id="GAA5094449.1"/>
    </source>
</evidence>
<accession>A0ABP9MF00</accession>
<keyword evidence="4" id="KW-0804">Transcription</keyword>
<keyword evidence="2" id="KW-0805">Transcription regulation</keyword>
<dbReference type="Pfam" id="PF00126">
    <property type="entry name" value="HTH_1"/>
    <property type="match status" value="1"/>
</dbReference>
<name>A0ABP9MF00_9GAMM</name>
<proteinExistence type="inferred from homology"/>
<evidence type="ECO:0000256" key="3">
    <source>
        <dbReference type="ARBA" id="ARBA00023125"/>
    </source>
</evidence>
<dbReference type="Gene3D" id="3.40.190.290">
    <property type="match status" value="1"/>
</dbReference>
<keyword evidence="7" id="KW-1185">Reference proteome</keyword>
<evidence type="ECO:0000313" key="7">
    <source>
        <dbReference type="Proteomes" id="UP001500631"/>
    </source>
</evidence>
<dbReference type="Proteomes" id="UP001500631">
    <property type="component" value="Unassembled WGS sequence"/>
</dbReference>
<dbReference type="PANTHER" id="PTHR30537">
    <property type="entry name" value="HTH-TYPE TRANSCRIPTIONAL REGULATOR"/>
    <property type="match status" value="1"/>
</dbReference>
<dbReference type="RefSeq" id="WP_245831345.1">
    <property type="nucleotide sequence ID" value="NZ_BAABKE010000001.1"/>
</dbReference>
<dbReference type="CDD" id="cd08422">
    <property type="entry name" value="PBP2_CrgA_like"/>
    <property type="match status" value="1"/>
</dbReference>
<comment type="similarity">
    <text evidence="1">Belongs to the LysR transcriptional regulatory family.</text>
</comment>
<evidence type="ECO:0000256" key="2">
    <source>
        <dbReference type="ARBA" id="ARBA00023015"/>
    </source>
</evidence>
<sequence>MNANMKPLQSLELDDIQVFCRAAESSSFTDASISLGVTPSAVSKAIQRLEKKLKLKLFYRSTRSIRLTEEGRSYYDTCRRSLENIQEIENHLLNNSVPRGTLRISLPDSLAINKLIPMINGFMEKYDETLKMEIFLSTAYVDFMRENFDLAIRIGEVTDLSLVARLYARIEQKIVVSPKYLRKYGTPQSLSDLKNHKCVGLKFPSVSTPLPWKIKGEDALDLNFTMLYNDPFGAVMSVINGYGIIQLLDFTVDHAIANGELVELFPEYRLEPLDIHIVYPSTKYVPAKVRAFIDYLFEHKPLL</sequence>
<dbReference type="InterPro" id="IPR036390">
    <property type="entry name" value="WH_DNA-bd_sf"/>
</dbReference>
<dbReference type="InterPro" id="IPR005119">
    <property type="entry name" value="LysR_subst-bd"/>
</dbReference>
<evidence type="ECO:0000259" key="5">
    <source>
        <dbReference type="PROSITE" id="PS50931"/>
    </source>
</evidence>